<comment type="caution">
    <text evidence="2">The sequence shown here is derived from an EMBL/GenBank/DDBJ whole genome shotgun (WGS) entry which is preliminary data.</text>
</comment>
<organism evidence="2 3">
    <name type="scientific">Rhamnella rubrinervis</name>
    <dbReference type="NCBI Taxonomy" id="2594499"/>
    <lineage>
        <taxon>Eukaryota</taxon>
        <taxon>Viridiplantae</taxon>
        <taxon>Streptophyta</taxon>
        <taxon>Embryophyta</taxon>
        <taxon>Tracheophyta</taxon>
        <taxon>Spermatophyta</taxon>
        <taxon>Magnoliopsida</taxon>
        <taxon>eudicotyledons</taxon>
        <taxon>Gunneridae</taxon>
        <taxon>Pentapetalae</taxon>
        <taxon>rosids</taxon>
        <taxon>fabids</taxon>
        <taxon>Rosales</taxon>
        <taxon>Rhamnaceae</taxon>
        <taxon>rhamnoid group</taxon>
        <taxon>Rhamneae</taxon>
        <taxon>Rhamnella</taxon>
    </lineage>
</organism>
<evidence type="ECO:0000313" key="3">
    <source>
        <dbReference type="Proteomes" id="UP000796880"/>
    </source>
</evidence>
<feature type="compositionally biased region" description="Basic and acidic residues" evidence="1">
    <location>
        <begin position="26"/>
        <end position="36"/>
    </location>
</feature>
<dbReference type="EMBL" id="VOIH02000002">
    <property type="protein sequence ID" value="KAF3454185.1"/>
    <property type="molecule type" value="Genomic_DNA"/>
</dbReference>
<feature type="compositionally biased region" description="Polar residues" evidence="1">
    <location>
        <begin position="1"/>
        <end position="13"/>
    </location>
</feature>
<gene>
    <name evidence="2" type="ORF">FNV43_RR04632</name>
</gene>
<accession>A0A8K0HM57</accession>
<protein>
    <submittedName>
        <fullName evidence="2">Uncharacterized protein</fullName>
    </submittedName>
</protein>
<evidence type="ECO:0000313" key="2">
    <source>
        <dbReference type="EMBL" id="KAF3454185.1"/>
    </source>
</evidence>
<dbReference type="Proteomes" id="UP000796880">
    <property type="component" value="Unassembled WGS sequence"/>
</dbReference>
<sequence length="144" mass="16396">MEGTYRPQTTSQCGRLGLPPFVTNAKGERGKAKEPMDNVKHRKYRPTLGRLRQAVISLIFHSKAFPFSCLLRLHLKGSRDKCSSHSTSSSYNGKEVLQFIIYRFKGGPSRSINHHYIATLHSKRNTATATWSRKHKLFPRTEAP</sequence>
<dbReference type="AlphaFoldDB" id="A0A8K0HM57"/>
<name>A0A8K0HM57_9ROSA</name>
<evidence type="ECO:0000256" key="1">
    <source>
        <dbReference type="SAM" id="MobiDB-lite"/>
    </source>
</evidence>
<proteinExistence type="predicted"/>
<reference evidence="2" key="1">
    <citation type="submission" date="2020-03" db="EMBL/GenBank/DDBJ databases">
        <title>A high-quality chromosome-level genome assembly of a woody plant with both climbing and erect habits, Rhamnella rubrinervis.</title>
        <authorList>
            <person name="Lu Z."/>
            <person name="Yang Y."/>
            <person name="Zhu X."/>
            <person name="Sun Y."/>
        </authorList>
    </citation>
    <scope>NUCLEOTIDE SEQUENCE</scope>
    <source>
        <strain evidence="2">BYM</strain>
        <tissue evidence="2">Leaf</tissue>
    </source>
</reference>
<keyword evidence="3" id="KW-1185">Reference proteome</keyword>
<feature type="region of interest" description="Disordered" evidence="1">
    <location>
        <begin position="1"/>
        <end position="36"/>
    </location>
</feature>